<evidence type="ECO:0000256" key="1">
    <source>
        <dbReference type="ARBA" id="ARBA00005086"/>
    </source>
</evidence>
<feature type="domain" description="3-hydroxyacyl-CoA dehydrogenase NAD binding" evidence="6">
    <location>
        <begin position="4"/>
        <end position="182"/>
    </location>
</feature>
<feature type="domain" description="3-hydroxyacyl-CoA dehydrogenase C-terminal" evidence="5">
    <location>
        <begin position="429"/>
        <end position="512"/>
    </location>
</feature>
<dbReference type="EMBL" id="PIUK01000039">
    <property type="protein sequence ID" value="MBY6275770.1"/>
    <property type="molecule type" value="Genomic_DNA"/>
</dbReference>
<dbReference type="InterPro" id="IPR036291">
    <property type="entry name" value="NAD(P)-bd_dom_sf"/>
</dbReference>
<feature type="domain" description="3-hydroxyacyl-CoA dehydrogenase NAD binding" evidence="6">
    <location>
        <begin position="353"/>
        <end position="425"/>
    </location>
</feature>
<evidence type="ECO:0000259" key="5">
    <source>
        <dbReference type="Pfam" id="PF00725"/>
    </source>
</evidence>
<dbReference type="Pfam" id="PF02737">
    <property type="entry name" value="3HCDH_N"/>
    <property type="match status" value="2"/>
</dbReference>
<dbReference type="PANTHER" id="PTHR48075:SF5">
    <property type="entry name" value="3-HYDROXYBUTYRYL-COA DEHYDROGENASE"/>
    <property type="match status" value="1"/>
</dbReference>
<dbReference type="OMA" id="RAWGKTP"/>
<dbReference type="GO" id="GO:0006631">
    <property type="term" value="P:fatty acid metabolic process"/>
    <property type="evidence" value="ECO:0007669"/>
    <property type="project" value="InterPro"/>
</dbReference>
<evidence type="ECO:0000256" key="2">
    <source>
        <dbReference type="ARBA" id="ARBA00009463"/>
    </source>
</evidence>
<dbReference type="GO" id="GO:0070403">
    <property type="term" value="F:NAD+ binding"/>
    <property type="evidence" value="ECO:0007669"/>
    <property type="project" value="InterPro"/>
</dbReference>
<accession>A0A953ICL9</accession>
<comment type="pathway">
    <text evidence="1">Lipid metabolism; butanoate metabolism.</text>
</comment>
<dbReference type="PANTHER" id="PTHR48075">
    <property type="entry name" value="3-HYDROXYACYL-COA DEHYDROGENASE FAMILY PROTEIN"/>
    <property type="match status" value="1"/>
</dbReference>
<dbReference type="InterPro" id="IPR006108">
    <property type="entry name" value="3HC_DH_C"/>
</dbReference>
<evidence type="ECO:0000259" key="6">
    <source>
        <dbReference type="Pfam" id="PF02737"/>
    </source>
</evidence>
<dbReference type="NCBIfam" id="NF006124">
    <property type="entry name" value="PRK08268.1"/>
    <property type="match status" value="1"/>
</dbReference>
<dbReference type="Pfam" id="PF00725">
    <property type="entry name" value="3HCDH"/>
    <property type="match status" value="2"/>
</dbReference>
<organism evidence="7 8">
    <name type="scientific">Symbiobacterium thermophilum</name>
    <dbReference type="NCBI Taxonomy" id="2734"/>
    <lineage>
        <taxon>Bacteria</taxon>
        <taxon>Bacillati</taxon>
        <taxon>Bacillota</taxon>
        <taxon>Clostridia</taxon>
        <taxon>Eubacteriales</taxon>
        <taxon>Symbiobacteriaceae</taxon>
        <taxon>Symbiobacterium</taxon>
    </lineage>
</organism>
<dbReference type="Proteomes" id="UP000732377">
    <property type="component" value="Unassembled WGS sequence"/>
</dbReference>
<evidence type="ECO:0000313" key="8">
    <source>
        <dbReference type="Proteomes" id="UP000732377"/>
    </source>
</evidence>
<dbReference type="RefSeq" id="WP_011194349.1">
    <property type="nucleotide sequence ID" value="NZ_PIUK01000039.1"/>
</dbReference>
<dbReference type="SUPFAM" id="SSF51735">
    <property type="entry name" value="NAD(P)-binding Rossmann-fold domains"/>
    <property type="match status" value="2"/>
</dbReference>
<sequence length="517" mass="55434">MRRLGVVGAGTMGAGIAQVAAQSGFDVLLYDVDPEALARALGRVESDLQRQAARGRIPDAQVAEVLGRITTTTSLGDFAAADFVIEAAPEDLELKRRLFERLDRLCREDVVLATNTSSLSVTQIGALAGRADRVVGMHFFNPVPAMRLVEVVGGDASGEAALQATVSLAEAMGKVPVRVRDTPGFIVNRVARPFTGEALRLLGDQVATAAQIDRIARLACGFRMGPFELMDLVGMDINFAVHRSVYEQFFGDPRFRPHPLQERMVKAGRLGRKTGQGWYRYREGRALDGPAPAQHSLAPTPRLPEIRNVAVLGDADLADLAARAGYRMVDCCADADLVVLGDPALLVGRQPAPGVVVLIEASTRSTTELATQVVNPARVVGYGGIPRVSRRELVEVAPGLRTDPAATATAVRFFHSLGRDTEVVTDSPGLVAARLLACLINEAAFALQEGIATAEAIDTAMQLGLNYPLGPLEWADELGPDKVLAVLEGLQRETGEERYRPAPYLRKRVLAGMPLRG</sequence>
<dbReference type="InterPro" id="IPR008927">
    <property type="entry name" value="6-PGluconate_DH-like_C_sf"/>
</dbReference>
<feature type="domain" description="3-hydroxyacyl-CoA dehydrogenase C-terminal" evidence="5">
    <location>
        <begin position="184"/>
        <end position="281"/>
    </location>
</feature>
<dbReference type="SUPFAM" id="SSF48179">
    <property type="entry name" value="6-phosphogluconate dehydrogenase C-terminal domain-like"/>
    <property type="match status" value="2"/>
</dbReference>
<protein>
    <recommendedName>
        <fullName evidence="4">3-hydroxybutyryl-CoA dehydrogenase</fullName>
    </recommendedName>
</protein>
<evidence type="ECO:0000313" key="7">
    <source>
        <dbReference type="EMBL" id="MBY6275770.1"/>
    </source>
</evidence>
<dbReference type="FunFam" id="3.40.50.720:FF:000009">
    <property type="entry name" value="Fatty oxidation complex, alpha subunit"/>
    <property type="match status" value="1"/>
</dbReference>
<name>A0A953ICL9_SYMTR</name>
<comment type="caution">
    <text evidence="7">The sequence shown here is derived from an EMBL/GenBank/DDBJ whole genome shotgun (WGS) entry which is preliminary data.</text>
</comment>
<dbReference type="AlphaFoldDB" id="A0A953ICL9"/>
<gene>
    <name evidence="7" type="ORF">CWE10_06025</name>
</gene>
<dbReference type="InterPro" id="IPR013328">
    <property type="entry name" value="6PGD_dom2"/>
</dbReference>
<proteinExistence type="inferred from homology"/>
<evidence type="ECO:0000256" key="3">
    <source>
        <dbReference type="ARBA" id="ARBA00023002"/>
    </source>
</evidence>
<dbReference type="GO" id="GO:0016616">
    <property type="term" value="F:oxidoreductase activity, acting on the CH-OH group of donors, NAD or NADP as acceptor"/>
    <property type="evidence" value="ECO:0007669"/>
    <property type="project" value="InterPro"/>
</dbReference>
<reference evidence="7" key="1">
    <citation type="submission" date="2017-11" db="EMBL/GenBank/DDBJ databases">
        <title>Three new genomes from thermophilic consortium.</title>
        <authorList>
            <person name="Quaggio R."/>
            <person name="Amgarten D."/>
            <person name="Setubal J.C."/>
        </authorList>
    </citation>
    <scope>NUCLEOTIDE SEQUENCE</scope>
    <source>
        <strain evidence="7">ZCTH01-B2</strain>
    </source>
</reference>
<dbReference type="Gene3D" id="3.40.50.720">
    <property type="entry name" value="NAD(P)-binding Rossmann-like Domain"/>
    <property type="match status" value="2"/>
</dbReference>
<dbReference type="Gene3D" id="1.10.1040.10">
    <property type="entry name" value="N-(1-d-carboxylethyl)-l-norvaline Dehydrogenase, domain 2"/>
    <property type="match status" value="2"/>
</dbReference>
<dbReference type="InterPro" id="IPR006176">
    <property type="entry name" value="3-OHacyl-CoA_DH_NAD-bd"/>
</dbReference>
<comment type="similarity">
    <text evidence="2">Belongs to the 3-hydroxyacyl-CoA dehydrogenase family.</text>
</comment>
<keyword evidence="3" id="KW-0560">Oxidoreductase</keyword>
<evidence type="ECO:0000256" key="4">
    <source>
        <dbReference type="ARBA" id="ARBA00067747"/>
    </source>
</evidence>